<evidence type="ECO:0000256" key="2">
    <source>
        <dbReference type="SAM" id="Phobius"/>
    </source>
</evidence>
<feature type="domain" description="Protein-glutamine gamma-glutamyltransferase-like C-terminal" evidence="3">
    <location>
        <begin position="165"/>
        <end position="234"/>
    </location>
</feature>
<feature type="region of interest" description="Disordered" evidence="1">
    <location>
        <begin position="42"/>
        <end position="71"/>
    </location>
</feature>
<dbReference type="InterPro" id="IPR025403">
    <property type="entry name" value="TgpA-like_C"/>
</dbReference>
<keyword evidence="5" id="KW-1185">Reference proteome</keyword>
<evidence type="ECO:0000313" key="4">
    <source>
        <dbReference type="EMBL" id="QIG43951.1"/>
    </source>
</evidence>
<evidence type="ECO:0000313" key="5">
    <source>
        <dbReference type="Proteomes" id="UP000502996"/>
    </source>
</evidence>
<feature type="transmembrane region" description="Helical" evidence="2">
    <location>
        <begin position="78"/>
        <end position="100"/>
    </location>
</feature>
<dbReference type="Pfam" id="PF13559">
    <property type="entry name" value="DUF4129"/>
    <property type="match status" value="1"/>
</dbReference>
<gene>
    <name evidence="4" type="ORF">G5V58_15280</name>
</gene>
<sequence>MTPAKAGSSAVLAVVGATVLVVVLVTWAASIGPDRVLSGGSIDPVTPLAPTSTATGRGQDPDPVEQARKDHQDDQWPAWVGVLALVLQAAAVGLAAYLGFRLWRWLRQRWRWLRRRAREGDAPDEVDFEVLGSPGQVEAAMEDDAAAQRAALVEDAEPRNAIVACWHRFEDQAVRAGAARREWQTTGEFVLEALEHVGADRGAVGRLADLYREARFSDHPMTEDHRRAALEALDAVHRSLGGAGVRT</sequence>
<reference evidence="4 5" key="1">
    <citation type="submission" date="2020-02" db="EMBL/GenBank/DDBJ databases">
        <title>Full genome sequence of Nocardioides sp. R-3366.</title>
        <authorList>
            <person name="Im W.-T."/>
        </authorList>
    </citation>
    <scope>NUCLEOTIDE SEQUENCE [LARGE SCALE GENOMIC DNA]</scope>
    <source>
        <strain evidence="4 5">R-3366</strain>
    </source>
</reference>
<proteinExistence type="predicted"/>
<evidence type="ECO:0000256" key="1">
    <source>
        <dbReference type="SAM" id="MobiDB-lite"/>
    </source>
</evidence>
<protein>
    <submittedName>
        <fullName evidence="4">DUF4129 domain-containing protein</fullName>
    </submittedName>
</protein>
<accession>A0A6G6WF33</accession>
<dbReference type="AlphaFoldDB" id="A0A6G6WF33"/>
<dbReference type="RefSeq" id="WP_165234432.1">
    <property type="nucleotide sequence ID" value="NZ_CP049257.1"/>
</dbReference>
<keyword evidence="2" id="KW-1133">Transmembrane helix</keyword>
<organism evidence="4 5">
    <name type="scientific">Nocardioides anomalus</name>
    <dbReference type="NCBI Taxonomy" id="2712223"/>
    <lineage>
        <taxon>Bacteria</taxon>
        <taxon>Bacillati</taxon>
        <taxon>Actinomycetota</taxon>
        <taxon>Actinomycetes</taxon>
        <taxon>Propionibacteriales</taxon>
        <taxon>Nocardioidaceae</taxon>
        <taxon>Nocardioides</taxon>
    </lineage>
</organism>
<dbReference type="KEGG" id="nano:G5V58_15280"/>
<dbReference type="Proteomes" id="UP000502996">
    <property type="component" value="Chromosome"/>
</dbReference>
<keyword evidence="2" id="KW-0472">Membrane</keyword>
<keyword evidence="2" id="KW-0812">Transmembrane</keyword>
<name>A0A6G6WF33_9ACTN</name>
<dbReference type="EMBL" id="CP049257">
    <property type="protein sequence ID" value="QIG43951.1"/>
    <property type="molecule type" value="Genomic_DNA"/>
</dbReference>
<evidence type="ECO:0000259" key="3">
    <source>
        <dbReference type="Pfam" id="PF13559"/>
    </source>
</evidence>